<dbReference type="AlphaFoldDB" id="A0A645FWD0"/>
<comment type="caution">
    <text evidence="1">The sequence shown here is derived from an EMBL/GenBank/DDBJ whole genome shotgun (WGS) entry which is preliminary data.</text>
</comment>
<name>A0A645FWD0_9ZZZZ</name>
<organism evidence="1">
    <name type="scientific">bioreactor metagenome</name>
    <dbReference type="NCBI Taxonomy" id="1076179"/>
    <lineage>
        <taxon>unclassified sequences</taxon>
        <taxon>metagenomes</taxon>
        <taxon>ecological metagenomes</taxon>
    </lineage>
</organism>
<proteinExistence type="predicted"/>
<reference evidence="1" key="1">
    <citation type="submission" date="2019-08" db="EMBL/GenBank/DDBJ databases">
        <authorList>
            <person name="Kucharzyk K."/>
            <person name="Murdoch R.W."/>
            <person name="Higgins S."/>
            <person name="Loffler F."/>
        </authorList>
    </citation>
    <scope>NUCLEOTIDE SEQUENCE</scope>
</reference>
<dbReference type="EMBL" id="VSSQ01066176">
    <property type="protein sequence ID" value="MPN18767.1"/>
    <property type="molecule type" value="Genomic_DNA"/>
</dbReference>
<sequence>MIAYVLQEQLRGFHLPALECLNRRVVPQRFLRQVLVVQPHKAVQRLLQILGTVEVMRAKHLAQTAVESFDHPVGLRRPGLGQSMLNAQRLAQLIEFMFPCGLAAVTAK</sequence>
<evidence type="ECO:0000313" key="1">
    <source>
        <dbReference type="EMBL" id="MPN18767.1"/>
    </source>
</evidence>
<protein>
    <submittedName>
        <fullName evidence="1">Uncharacterized protein</fullName>
    </submittedName>
</protein>
<accession>A0A645FWD0</accession>
<gene>
    <name evidence="1" type="ORF">SDC9_166130</name>
</gene>